<gene>
    <name evidence="1" type="ordered locus">SG1010</name>
    <name evidence="2" type="ORF">SGGMMB4_02252</name>
</gene>
<evidence type="ECO:0000313" key="4">
    <source>
        <dbReference type="Proteomes" id="UP000245838"/>
    </source>
</evidence>
<evidence type="ECO:0000313" key="2">
    <source>
        <dbReference type="EMBL" id="CRL44878.1"/>
    </source>
</evidence>
<dbReference type="EMBL" id="LN854557">
    <property type="protein sequence ID" value="CRL44878.1"/>
    <property type="molecule type" value="Genomic_DNA"/>
</dbReference>
<dbReference type="KEGG" id="sgl:SG1010"/>
<dbReference type="Proteomes" id="UP000245838">
    <property type="component" value="Chromosome sggmmb4_Chromosome"/>
</dbReference>
<protein>
    <submittedName>
        <fullName evidence="1">Uncharacterized protein</fullName>
    </submittedName>
</protein>
<reference evidence="2 4" key="2">
    <citation type="submission" date="2015-05" db="EMBL/GenBank/DDBJ databases">
        <authorList>
            <person name="Goodhead I."/>
        </authorList>
    </citation>
    <scope>NUCLEOTIDE SEQUENCE [LARGE SCALE GENOMIC DNA]</scope>
    <source>
        <strain evidence="2">B4</strain>
        <strain evidence="4">morsitans</strain>
    </source>
</reference>
<reference evidence="1 3" key="1">
    <citation type="journal article" date="2006" name="Genome Res.">
        <title>Massive genome erosion and functional adaptations provide insights into the symbiotic lifestyle of Sodalis glossinidius in the tsetse host.</title>
        <authorList>
            <person name="Toh H."/>
            <person name="Weiss B.L."/>
            <person name="Perkin S.A.H."/>
            <person name="Yamashita A."/>
            <person name="Oshima K."/>
            <person name="Hattori M."/>
            <person name="Aksoy S."/>
        </authorList>
    </citation>
    <scope>NUCLEOTIDE SEQUENCE [LARGE SCALE GENOMIC DNA]</scope>
    <source>
        <strain evidence="1">Morsitans</strain>
        <strain evidence="3">morsitans</strain>
    </source>
</reference>
<dbReference type="EMBL" id="AP008232">
    <property type="protein sequence ID" value="BAE74285.1"/>
    <property type="molecule type" value="Genomic_DNA"/>
</dbReference>
<dbReference type="HOGENOM" id="CLU_1249933_0_0_6"/>
<evidence type="ECO:0000313" key="3">
    <source>
        <dbReference type="Proteomes" id="UP000001932"/>
    </source>
</evidence>
<keyword evidence="3" id="KW-1185">Reference proteome</keyword>
<dbReference type="Proteomes" id="UP000001932">
    <property type="component" value="Chromosome"/>
</dbReference>
<name>Q2NU90_SODGM</name>
<proteinExistence type="predicted"/>
<evidence type="ECO:0000313" key="1">
    <source>
        <dbReference type="EMBL" id="BAE74285.1"/>
    </source>
</evidence>
<dbReference type="AlphaFoldDB" id="Q2NU90"/>
<accession>Q2NU90</accession>
<organism evidence="1 3">
    <name type="scientific">Sodalis glossinidius (strain morsitans)</name>
    <dbReference type="NCBI Taxonomy" id="343509"/>
    <lineage>
        <taxon>Bacteria</taxon>
        <taxon>Pseudomonadati</taxon>
        <taxon>Pseudomonadota</taxon>
        <taxon>Gammaproteobacteria</taxon>
        <taxon>Enterobacterales</taxon>
        <taxon>Bruguierivoracaceae</taxon>
        <taxon>Sodalis</taxon>
    </lineage>
</organism>
<dbReference type="RefSeq" id="WP_011410871.1">
    <property type="nucleotide sequence ID" value="NC_007712.1"/>
</dbReference>
<sequence>MTTTWMIFIYCMSDFIRFESSENIFYALKNEKNNIKSFPSIERDLFLKSAIKNCFDYLKELLRTNRNDFNTGPIKKYIPISFIRKTIDEGVDNIKYTHEINTIEKQEIFSNLIADVYTKYEGDKEAFCNENVYLFFNKMCLEGINKDLIRVVRFYNYDNYNDHVIILYSSAISLFNKIENYCNFDVLNINQGSQQSYLNLVDILMEAKREGKENQLIIIDP</sequence>